<dbReference type="SUPFAM" id="SSF51735">
    <property type="entry name" value="NAD(P)-binding Rossmann-fold domains"/>
    <property type="match status" value="1"/>
</dbReference>
<keyword evidence="2" id="KW-0560">Oxidoreductase</keyword>
<dbReference type="Pfam" id="PF00106">
    <property type="entry name" value="adh_short"/>
    <property type="match status" value="1"/>
</dbReference>
<dbReference type="InterPro" id="IPR020904">
    <property type="entry name" value="Sc_DH/Rdtase_CS"/>
</dbReference>
<reference evidence="3 4" key="1">
    <citation type="submission" date="2016-10" db="EMBL/GenBank/DDBJ databases">
        <authorList>
            <person name="de Groot N.N."/>
        </authorList>
    </citation>
    <scope>NUCLEOTIDE SEQUENCE [LARGE SCALE GENOMIC DNA]</scope>
    <source>
        <strain evidence="3 4">CGMCC 1.3430</strain>
    </source>
</reference>
<dbReference type="EMBL" id="FNRM01000008">
    <property type="protein sequence ID" value="SEA89279.1"/>
    <property type="molecule type" value="Genomic_DNA"/>
</dbReference>
<dbReference type="PROSITE" id="PS00061">
    <property type="entry name" value="ADH_SHORT"/>
    <property type="match status" value="1"/>
</dbReference>
<dbReference type="PANTHER" id="PTHR44196">
    <property type="entry name" value="DEHYDROGENASE/REDUCTASE SDR FAMILY MEMBER 7B"/>
    <property type="match status" value="1"/>
</dbReference>
<dbReference type="InterPro" id="IPR002347">
    <property type="entry name" value="SDR_fam"/>
</dbReference>
<comment type="similarity">
    <text evidence="1">Belongs to the short-chain dehydrogenases/reductases (SDR) family.</text>
</comment>
<dbReference type="STRING" id="152573.SAMN04488051_10841"/>
<dbReference type="PRINTS" id="PR00081">
    <property type="entry name" value="GDHRDH"/>
</dbReference>
<dbReference type="AlphaFoldDB" id="A0A1H4EWF9"/>
<evidence type="ECO:0000256" key="1">
    <source>
        <dbReference type="ARBA" id="ARBA00006484"/>
    </source>
</evidence>
<dbReference type="OrthoDB" id="335726at2"/>
<name>A0A1H4EWF9_ALKAM</name>
<dbReference type="GO" id="GO:0016491">
    <property type="term" value="F:oxidoreductase activity"/>
    <property type="evidence" value="ECO:0007669"/>
    <property type="project" value="UniProtKB-KW"/>
</dbReference>
<organism evidence="3 4">
    <name type="scientific">Alkalimonas amylolytica</name>
    <dbReference type="NCBI Taxonomy" id="152573"/>
    <lineage>
        <taxon>Bacteria</taxon>
        <taxon>Pseudomonadati</taxon>
        <taxon>Pseudomonadota</taxon>
        <taxon>Gammaproteobacteria</taxon>
        <taxon>Alkalimonas</taxon>
    </lineage>
</organism>
<gene>
    <name evidence="3" type="ORF">SAMN04488051_10841</name>
</gene>
<evidence type="ECO:0000256" key="2">
    <source>
        <dbReference type="ARBA" id="ARBA00023002"/>
    </source>
</evidence>
<dbReference type="RefSeq" id="WP_091344206.1">
    <property type="nucleotide sequence ID" value="NZ_FNRM01000008.1"/>
</dbReference>
<dbReference type="Gene3D" id="3.40.50.720">
    <property type="entry name" value="NAD(P)-binding Rossmann-like Domain"/>
    <property type="match status" value="1"/>
</dbReference>
<accession>A0A1H4EWF9</accession>
<keyword evidence="4" id="KW-1185">Reference proteome</keyword>
<dbReference type="PANTHER" id="PTHR44196:SF1">
    <property type="entry name" value="DEHYDROGENASE_REDUCTASE SDR FAMILY MEMBER 7B"/>
    <property type="match status" value="1"/>
</dbReference>
<evidence type="ECO:0000313" key="4">
    <source>
        <dbReference type="Proteomes" id="UP000198773"/>
    </source>
</evidence>
<dbReference type="Proteomes" id="UP000198773">
    <property type="component" value="Unassembled WGS sequence"/>
</dbReference>
<protein>
    <submittedName>
        <fullName evidence="3">Short-chain dehydrogenase</fullName>
    </submittedName>
</protein>
<dbReference type="InterPro" id="IPR036291">
    <property type="entry name" value="NAD(P)-bd_dom_sf"/>
</dbReference>
<dbReference type="GO" id="GO:0016020">
    <property type="term" value="C:membrane"/>
    <property type="evidence" value="ECO:0007669"/>
    <property type="project" value="TreeGrafter"/>
</dbReference>
<proteinExistence type="inferred from homology"/>
<evidence type="ECO:0000313" key="3">
    <source>
        <dbReference type="EMBL" id="SEA89279.1"/>
    </source>
</evidence>
<sequence>MPNCLITGASSGIGRQLAMHYAKAGWQVLAVARSTDALNALAQQHTSIQPFTADLTQAKDIAALCQALTDSGQPLDLAILNAGTCIYVDATDLKLSDFEQTFAINFFALVALSAALLPLLKQAAKGRLALVSSLAHYFPFTRAEAYGASKAAVSYFADSLRADWASEGVAVSLIEPGFVDTPLTQKNDFAMPFLLTVEDATNRIVSGLDHSKPRIRFPKRLVWSLNLLRVLPYRWRIRLAKRMKP</sequence>